<keyword evidence="1" id="KW-0805">Transcription regulation</keyword>
<proteinExistence type="predicted"/>
<dbReference type="SMART" id="SM00342">
    <property type="entry name" value="HTH_ARAC"/>
    <property type="match status" value="1"/>
</dbReference>
<evidence type="ECO:0000259" key="4">
    <source>
        <dbReference type="PROSITE" id="PS01124"/>
    </source>
</evidence>
<dbReference type="PRINTS" id="PR00032">
    <property type="entry name" value="HTHARAC"/>
</dbReference>
<sequence>MTPGQYLAAVRLFEAKRLLLTTSLTVSDIVCSVGYNSVGTFTSRFTRAVGMSPTQYRHPEVSKFLVGIAPNFQRLPTFETIHRLKELCGADRPGCGTITGTLALPSSVTPSTVLVGVFDSPIPQSAPVAFQVLTGPEFTRLAITGVPPGRWTVIAVAESTAATPAAETLLVGTLRSPVTVASGGISRASLQLRELRPTDPPIAVTLAPQLDLQRSRKNVTRPPYHERRPAA</sequence>
<keyword evidence="6" id="KW-1185">Reference proteome</keyword>
<dbReference type="Pfam" id="PF12833">
    <property type="entry name" value="HTH_18"/>
    <property type="match status" value="1"/>
</dbReference>
<keyword evidence="3" id="KW-0804">Transcription</keyword>
<dbReference type="InterPro" id="IPR020449">
    <property type="entry name" value="Tscrpt_reg_AraC-type_HTH"/>
</dbReference>
<evidence type="ECO:0000313" key="6">
    <source>
        <dbReference type="Proteomes" id="UP001500908"/>
    </source>
</evidence>
<dbReference type="PANTHER" id="PTHR43280:SF2">
    <property type="entry name" value="HTH-TYPE TRANSCRIPTIONAL REGULATOR EXSA"/>
    <property type="match status" value="1"/>
</dbReference>
<accession>A0ABP7FW37</accession>
<dbReference type="Gene3D" id="1.10.10.60">
    <property type="entry name" value="Homeodomain-like"/>
    <property type="match status" value="1"/>
</dbReference>
<dbReference type="SUPFAM" id="SSF46689">
    <property type="entry name" value="Homeodomain-like"/>
    <property type="match status" value="1"/>
</dbReference>
<name>A0ABP7FW37_9ACTN</name>
<dbReference type="PANTHER" id="PTHR43280">
    <property type="entry name" value="ARAC-FAMILY TRANSCRIPTIONAL REGULATOR"/>
    <property type="match status" value="1"/>
</dbReference>
<evidence type="ECO:0000256" key="1">
    <source>
        <dbReference type="ARBA" id="ARBA00023015"/>
    </source>
</evidence>
<dbReference type="InterPro" id="IPR018060">
    <property type="entry name" value="HTH_AraC"/>
</dbReference>
<dbReference type="PROSITE" id="PS01124">
    <property type="entry name" value="HTH_ARAC_FAMILY_2"/>
    <property type="match status" value="1"/>
</dbReference>
<organism evidence="5 6">
    <name type="scientific">Salinactinospora qingdaonensis</name>
    <dbReference type="NCBI Taxonomy" id="702744"/>
    <lineage>
        <taxon>Bacteria</taxon>
        <taxon>Bacillati</taxon>
        <taxon>Actinomycetota</taxon>
        <taxon>Actinomycetes</taxon>
        <taxon>Streptosporangiales</taxon>
        <taxon>Nocardiopsidaceae</taxon>
        <taxon>Salinactinospora</taxon>
    </lineage>
</organism>
<evidence type="ECO:0000256" key="3">
    <source>
        <dbReference type="ARBA" id="ARBA00023163"/>
    </source>
</evidence>
<feature type="domain" description="HTH araC/xylS-type" evidence="4">
    <location>
        <begin position="1"/>
        <end position="59"/>
    </location>
</feature>
<protein>
    <submittedName>
        <fullName evidence="5">AraC family transcriptional regulator</fullName>
    </submittedName>
</protein>
<comment type="caution">
    <text evidence="5">The sequence shown here is derived from an EMBL/GenBank/DDBJ whole genome shotgun (WGS) entry which is preliminary data.</text>
</comment>
<dbReference type="InterPro" id="IPR009057">
    <property type="entry name" value="Homeodomain-like_sf"/>
</dbReference>
<evidence type="ECO:0000313" key="5">
    <source>
        <dbReference type="EMBL" id="GAA3748538.1"/>
    </source>
</evidence>
<evidence type="ECO:0000256" key="2">
    <source>
        <dbReference type="ARBA" id="ARBA00023125"/>
    </source>
</evidence>
<dbReference type="EMBL" id="BAABDD010000013">
    <property type="protein sequence ID" value="GAA3748538.1"/>
    <property type="molecule type" value="Genomic_DNA"/>
</dbReference>
<keyword evidence="2" id="KW-0238">DNA-binding</keyword>
<gene>
    <name evidence="5" type="ORF">GCM10022402_29740</name>
</gene>
<dbReference type="Proteomes" id="UP001500908">
    <property type="component" value="Unassembled WGS sequence"/>
</dbReference>
<reference evidence="6" key="1">
    <citation type="journal article" date="2019" name="Int. J. Syst. Evol. Microbiol.">
        <title>The Global Catalogue of Microorganisms (GCM) 10K type strain sequencing project: providing services to taxonomists for standard genome sequencing and annotation.</title>
        <authorList>
            <consortium name="The Broad Institute Genomics Platform"/>
            <consortium name="The Broad Institute Genome Sequencing Center for Infectious Disease"/>
            <person name="Wu L."/>
            <person name="Ma J."/>
        </authorList>
    </citation>
    <scope>NUCLEOTIDE SEQUENCE [LARGE SCALE GENOMIC DNA]</scope>
    <source>
        <strain evidence="6">JCM 17137</strain>
    </source>
</reference>